<accession>A0A926E5W0</accession>
<sequence length="235" mass="27352">MRRKEYACPNGCSLPPRRKQLREYSDGTYGFDFYDFTFCPCCGSLMPYSLKKLKGFFEVYNIHTALSDAVQLIYKSEFESAAREAFIAVENYLKKKSGLDSHGFDLATRALSFEIDKQTGEIKRSPLIAINDLKNESERNEQDGIRYMLMGFFQGPRNLYQHNHIGSGVSNSISVIIEASFFLHLLDGHSITQNGRWIPEKMDYREIFQKMPKRIDRWKLIHLLKKRACRSKKNH</sequence>
<comment type="caution">
    <text evidence="2">The sequence shown here is derived from an EMBL/GenBank/DDBJ whole genome shotgun (WGS) entry which is preliminary data.</text>
</comment>
<gene>
    <name evidence="2" type="ORF">H8710_12280</name>
</gene>
<dbReference type="Pfam" id="PF09509">
    <property type="entry name" value="Hypoth_Ymh"/>
    <property type="match status" value="1"/>
</dbReference>
<proteinExistence type="predicted"/>
<reference evidence="2" key="1">
    <citation type="submission" date="2020-08" db="EMBL/GenBank/DDBJ databases">
        <title>Genome public.</title>
        <authorList>
            <person name="Liu C."/>
            <person name="Sun Q."/>
        </authorList>
    </citation>
    <scope>NUCLEOTIDE SEQUENCE</scope>
    <source>
        <strain evidence="2">NSJ-33</strain>
    </source>
</reference>
<keyword evidence="3" id="KW-1185">Reference proteome</keyword>
<dbReference type="Proteomes" id="UP000610760">
    <property type="component" value="Unassembled WGS sequence"/>
</dbReference>
<dbReference type="NCBIfam" id="TIGR02391">
    <property type="entry name" value="hypoth_ymh"/>
    <property type="match status" value="1"/>
</dbReference>
<dbReference type="InterPro" id="IPR012654">
    <property type="entry name" value="CHP02391"/>
</dbReference>
<evidence type="ECO:0000313" key="2">
    <source>
        <dbReference type="EMBL" id="MBC8560842.1"/>
    </source>
</evidence>
<evidence type="ECO:0000259" key="1">
    <source>
        <dbReference type="Pfam" id="PF09509"/>
    </source>
</evidence>
<feature type="domain" description="Conserved hypothetical protein CHP02391" evidence="1">
    <location>
        <begin position="67"/>
        <end position="173"/>
    </location>
</feature>
<name>A0A926E5W0_9FIRM</name>
<organism evidence="2 3">
    <name type="scientific">Fumia xinanensis</name>
    <dbReference type="NCBI Taxonomy" id="2763659"/>
    <lineage>
        <taxon>Bacteria</taxon>
        <taxon>Bacillati</taxon>
        <taxon>Bacillota</taxon>
        <taxon>Clostridia</taxon>
        <taxon>Eubacteriales</taxon>
        <taxon>Oscillospiraceae</taxon>
        <taxon>Fumia</taxon>
    </lineage>
</organism>
<dbReference type="EMBL" id="JACRSV010000005">
    <property type="protein sequence ID" value="MBC8560842.1"/>
    <property type="molecule type" value="Genomic_DNA"/>
</dbReference>
<protein>
    <submittedName>
        <fullName evidence="2">TIGR02391 family protein</fullName>
    </submittedName>
</protein>
<evidence type="ECO:0000313" key="3">
    <source>
        <dbReference type="Proteomes" id="UP000610760"/>
    </source>
</evidence>
<dbReference type="RefSeq" id="WP_249296140.1">
    <property type="nucleotide sequence ID" value="NZ_JACRSV010000005.1"/>
</dbReference>
<dbReference type="AlphaFoldDB" id="A0A926E5W0"/>